<dbReference type="OrthoDB" id="9949808at2"/>
<proteinExistence type="predicted"/>
<reference evidence="4" key="1">
    <citation type="submission" date="2016-10" db="EMBL/GenBank/DDBJ databases">
        <authorList>
            <person name="Varghese N."/>
            <person name="Submissions S."/>
        </authorList>
    </citation>
    <scope>NUCLEOTIDE SEQUENCE [LARGE SCALE GENOMIC DNA]</scope>
    <source>
        <strain evidence="4">DSM 22002</strain>
    </source>
</reference>
<evidence type="ECO:0000256" key="2">
    <source>
        <dbReference type="SAM" id="Phobius"/>
    </source>
</evidence>
<keyword evidence="2" id="KW-0812">Transmembrane</keyword>
<keyword evidence="2" id="KW-0472">Membrane</keyword>
<evidence type="ECO:0000313" key="3">
    <source>
        <dbReference type="EMBL" id="SDH59287.1"/>
    </source>
</evidence>
<keyword evidence="2" id="KW-1133">Transmembrane helix</keyword>
<dbReference type="Proteomes" id="UP000198822">
    <property type="component" value="Chromosome I"/>
</dbReference>
<dbReference type="EMBL" id="LT629695">
    <property type="protein sequence ID" value="SDH59287.1"/>
    <property type="molecule type" value="Genomic_DNA"/>
</dbReference>
<evidence type="ECO:0000313" key="4">
    <source>
        <dbReference type="Proteomes" id="UP000198822"/>
    </source>
</evidence>
<accession>A0A1G8DNQ1</accession>
<feature type="transmembrane region" description="Helical" evidence="2">
    <location>
        <begin position="59"/>
        <end position="77"/>
    </location>
</feature>
<dbReference type="RefSeq" id="WP_092504192.1">
    <property type="nucleotide sequence ID" value="NZ_LT629695.1"/>
</dbReference>
<dbReference type="AlphaFoldDB" id="A0A1G8DNQ1"/>
<feature type="region of interest" description="Disordered" evidence="1">
    <location>
        <begin position="1"/>
        <end position="50"/>
    </location>
</feature>
<gene>
    <name evidence="3" type="ORF">SAMN04489720_1715</name>
</gene>
<feature type="compositionally biased region" description="Basic and acidic residues" evidence="1">
    <location>
        <begin position="28"/>
        <end position="48"/>
    </location>
</feature>
<protein>
    <submittedName>
        <fullName evidence="3">Uncharacterized protein</fullName>
    </submittedName>
</protein>
<dbReference type="STRING" id="399736.SAMN04489720_1715"/>
<organism evidence="3 4">
    <name type="scientific">Agrococcus jejuensis</name>
    <dbReference type="NCBI Taxonomy" id="399736"/>
    <lineage>
        <taxon>Bacteria</taxon>
        <taxon>Bacillati</taxon>
        <taxon>Actinomycetota</taxon>
        <taxon>Actinomycetes</taxon>
        <taxon>Micrococcales</taxon>
        <taxon>Microbacteriaceae</taxon>
        <taxon>Agrococcus</taxon>
    </lineage>
</organism>
<evidence type="ECO:0000256" key="1">
    <source>
        <dbReference type="SAM" id="MobiDB-lite"/>
    </source>
</evidence>
<keyword evidence="4" id="KW-1185">Reference proteome</keyword>
<sequence>MSGADPTAAGDVDAPPRNTLADGLRGIGRREPRADGDERSDEAADRHDRRVLRASLQRPLILAVLMGAAAVVVAIVVTRGHA</sequence>
<name>A0A1G8DNQ1_9MICO</name>